<dbReference type="Gene3D" id="3.30.300.30">
    <property type="match status" value="1"/>
</dbReference>
<dbReference type="InterPro" id="IPR025110">
    <property type="entry name" value="AMP-bd_C"/>
</dbReference>
<sequence>PVWTQLWDACCPLSNGSRVSVDNSTGRCDFVGNGSTPCKSAIARATGFISEPGLNIYNLYADCQQPKHGLKTTGALNTTGKYSRESFDRQLMYRTLNMSVEGQVGDGVGVTPPCIDASYVEHWINQPDVRTALHIPEPVGDWTSCSVAVMAGYTNIYKSVREQVLELLGSHRHLKGMVYNGDVDMACNFLGDEWFVEDLALPLIKDYNVWYNDNQVAGFYKVYDRLAFVTVRGSGHMVPTDKAGAALLMFNTFLNYVFEPSLEPLSAQTVGQLIATCAEDSPDRTAVVSVHQNISKTYGELNSDANKLAMSLRGLGCGRGDRVGIWAPNCYEWLLTQYGTAKIGAIMVNVNPGYRASELQYALNLVGCHTLICSQRIPSLKNIVMINSAPNEPDIAPTHVTRFDDLLTPDHQFPGDDPTIQFDDPINIQFTSGTTGHPKGATLTHHSIIQNAWFVGKRSLEGLDPKGLRVCVPNPLYHCFGSVLGSLLIALRRGTMILPAPIPYGSTECSPVVSHTSIHDSPKHRLESVGRPIEHLEIKIVDPITGALMRTGVSGEVCIRGHCTFVGYYNQMDQTRDVLDANHWYHTGDMGFLDSSGYLYINGRIKEMIIRGGENIYPKEIEDFLMSHPSVADAHVVGVPHKRFGEDLVAYIKLKNNSSLEPREVIEFCKGKISHFKIPQNIEFVDDFPRTVTGKVQKVKLKEIAAKRYI</sequence>
<dbReference type="PROSITE" id="PS00560">
    <property type="entry name" value="CARBOXYPEPT_SER_HIS"/>
    <property type="match status" value="1"/>
</dbReference>
<comment type="function">
    <text evidence="4">Acyl-CoA synthases catalyze the initial reaction in fatty acid metabolism, by forming a thioester with CoA. Has some preference toward medium-chain substrates. Plays a role in adipocyte differentiation.</text>
</comment>
<dbReference type="GO" id="GO:0004185">
    <property type="term" value="F:serine-type carboxypeptidase activity"/>
    <property type="evidence" value="ECO:0007669"/>
    <property type="project" value="InterPro"/>
</dbReference>
<comment type="catalytic activity">
    <reaction evidence="8">
        <text>a medium-chain fatty acid + ATP + CoA = a medium-chain fatty acyl-CoA + AMP + diphosphate</text>
        <dbReference type="Rhea" id="RHEA:48340"/>
        <dbReference type="ChEBI" id="CHEBI:30616"/>
        <dbReference type="ChEBI" id="CHEBI:33019"/>
        <dbReference type="ChEBI" id="CHEBI:57287"/>
        <dbReference type="ChEBI" id="CHEBI:59558"/>
        <dbReference type="ChEBI" id="CHEBI:90546"/>
        <dbReference type="ChEBI" id="CHEBI:456215"/>
        <dbReference type="EC" id="6.2.1.2"/>
    </reaction>
</comment>
<reference evidence="11" key="1">
    <citation type="submission" date="2020-11" db="EMBL/GenBank/DDBJ databases">
        <authorList>
            <person name="Tran Van P."/>
        </authorList>
    </citation>
    <scope>NUCLEOTIDE SEQUENCE</scope>
</reference>
<evidence type="ECO:0000313" key="11">
    <source>
        <dbReference type="EMBL" id="CAD7641421.1"/>
    </source>
</evidence>
<dbReference type="PANTHER" id="PTHR43201:SF5">
    <property type="entry name" value="MEDIUM-CHAIN ACYL-COA LIGASE ACSF2, MITOCHONDRIAL"/>
    <property type="match status" value="1"/>
</dbReference>
<dbReference type="Proteomes" id="UP000728032">
    <property type="component" value="Unassembled WGS sequence"/>
</dbReference>
<dbReference type="EMBL" id="OC915667">
    <property type="protein sequence ID" value="CAD7641421.1"/>
    <property type="molecule type" value="Genomic_DNA"/>
</dbReference>
<dbReference type="InterPro" id="IPR001563">
    <property type="entry name" value="Peptidase_S10"/>
</dbReference>
<dbReference type="PANTHER" id="PTHR43201">
    <property type="entry name" value="ACYL-COA SYNTHETASE"/>
    <property type="match status" value="1"/>
</dbReference>
<dbReference type="EMBL" id="CAJPVJ010000842">
    <property type="protein sequence ID" value="CAG2163520.1"/>
    <property type="molecule type" value="Genomic_DNA"/>
</dbReference>
<dbReference type="GO" id="GO:0006631">
    <property type="term" value="P:fatty acid metabolic process"/>
    <property type="evidence" value="ECO:0007669"/>
    <property type="project" value="TreeGrafter"/>
</dbReference>
<dbReference type="PROSITE" id="PS00455">
    <property type="entry name" value="AMP_BINDING"/>
    <property type="match status" value="1"/>
</dbReference>
<dbReference type="SUPFAM" id="SSF56801">
    <property type="entry name" value="Acetyl-CoA synthetase-like"/>
    <property type="match status" value="1"/>
</dbReference>
<dbReference type="InterPro" id="IPR045851">
    <property type="entry name" value="AMP-bd_C_sf"/>
</dbReference>
<dbReference type="FunFam" id="3.30.300.30:FF:000008">
    <property type="entry name" value="2,3-dihydroxybenzoate-AMP ligase"/>
    <property type="match status" value="1"/>
</dbReference>
<protein>
    <recommendedName>
        <fullName evidence="6">Medium-chain acyl-CoA ligase ACSF2, mitochondrial</fullName>
        <ecNumber evidence="5">6.2.1.2</ecNumber>
    </recommendedName>
</protein>
<dbReference type="InterPro" id="IPR042099">
    <property type="entry name" value="ANL_N_sf"/>
</dbReference>
<comment type="similarity">
    <text evidence="2">Belongs to the peptidase S10 family.</text>
</comment>
<dbReference type="GO" id="GO:0031956">
    <property type="term" value="F:medium-chain fatty acid-CoA ligase activity"/>
    <property type="evidence" value="ECO:0007669"/>
    <property type="project" value="UniProtKB-EC"/>
</dbReference>
<organism evidence="11">
    <name type="scientific">Oppiella nova</name>
    <dbReference type="NCBI Taxonomy" id="334625"/>
    <lineage>
        <taxon>Eukaryota</taxon>
        <taxon>Metazoa</taxon>
        <taxon>Ecdysozoa</taxon>
        <taxon>Arthropoda</taxon>
        <taxon>Chelicerata</taxon>
        <taxon>Arachnida</taxon>
        <taxon>Acari</taxon>
        <taxon>Acariformes</taxon>
        <taxon>Sarcoptiformes</taxon>
        <taxon>Oribatida</taxon>
        <taxon>Brachypylina</taxon>
        <taxon>Oppioidea</taxon>
        <taxon>Oppiidae</taxon>
        <taxon>Oppiella</taxon>
    </lineage>
</organism>
<dbReference type="InterPro" id="IPR033124">
    <property type="entry name" value="Ser_caboxypep_his_AS"/>
</dbReference>
<dbReference type="Gene3D" id="3.40.50.1820">
    <property type="entry name" value="alpha/beta hydrolase"/>
    <property type="match status" value="1"/>
</dbReference>
<comment type="catalytic activity">
    <reaction evidence="7">
        <text>octanoate + ATP + CoA = octanoyl-CoA + AMP + diphosphate</text>
        <dbReference type="Rhea" id="RHEA:33631"/>
        <dbReference type="ChEBI" id="CHEBI:25646"/>
        <dbReference type="ChEBI" id="CHEBI:30616"/>
        <dbReference type="ChEBI" id="CHEBI:33019"/>
        <dbReference type="ChEBI" id="CHEBI:57287"/>
        <dbReference type="ChEBI" id="CHEBI:57386"/>
        <dbReference type="ChEBI" id="CHEBI:456215"/>
    </reaction>
</comment>
<evidence type="ECO:0000259" key="9">
    <source>
        <dbReference type="Pfam" id="PF00501"/>
    </source>
</evidence>
<evidence type="ECO:0000256" key="2">
    <source>
        <dbReference type="ARBA" id="ARBA00009431"/>
    </source>
</evidence>
<keyword evidence="3" id="KW-0436">Ligase</keyword>
<dbReference type="GO" id="GO:0006508">
    <property type="term" value="P:proteolysis"/>
    <property type="evidence" value="ECO:0007669"/>
    <property type="project" value="InterPro"/>
</dbReference>
<dbReference type="SUPFAM" id="SSF53474">
    <property type="entry name" value="alpha/beta-Hydrolases"/>
    <property type="match status" value="1"/>
</dbReference>
<dbReference type="OrthoDB" id="10253115at2759"/>
<feature type="domain" description="AMP-dependent synthetase/ligase" evidence="9">
    <location>
        <begin position="504"/>
        <end position="569"/>
    </location>
</feature>
<dbReference type="InterPro" id="IPR020845">
    <property type="entry name" value="AMP-binding_CS"/>
</dbReference>
<dbReference type="InterPro" id="IPR029058">
    <property type="entry name" value="AB_hydrolase_fold"/>
</dbReference>
<evidence type="ECO:0000256" key="3">
    <source>
        <dbReference type="ARBA" id="ARBA00022598"/>
    </source>
</evidence>
<feature type="non-terminal residue" evidence="11">
    <location>
        <position position="710"/>
    </location>
</feature>
<dbReference type="Pfam" id="PF00450">
    <property type="entry name" value="Peptidase_S10"/>
    <property type="match status" value="1"/>
</dbReference>
<evidence type="ECO:0000256" key="8">
    <source>
        <dbReference type="ARBA" id="ARBA00048277"/>
    </source>
</evidence>
<evidence type="ECO:0000256" key="7">
    <source>
        <dbReference type="ARBA" id="ARBA00047319"/>
    </source>
</evidence>
<evidence type="ECO:0000256" key="4">
    <source>
        <dbReference type="ARBA" id="ARBA00037247"/>
    </source>
</evidence>
<comment type="similarity">
    <text evidence="1">Belongs to the ATP-dependent AMP-binding enzyme family.</text>
</comment>
<evidence type="ECO:0000259" key="10">
    <source>
        <dbReference type="Pfam" id="PF13193"/>
    </source>
</evidence>
<feature type="domain" description="AMP-dependent synthetase/ligase" evidence="9">
    <location>
        <begin position="277"/>
        <end position="500"/>
    </location>
</feature>
<dbReference type="EC" id="6.2.1.2" evidence="5"/>
<name>A0A7R9QEP0_9ACAR</name>
<proteinExistence type="inferred from homology"/>
<evidence type="ECO:0000313" key="12">
    <source>
        <dbReference type="Proteomes" id="UP000728032"/>
    </source>
</evidence>
<gene>
    <name evidence="11" type="ORF">ONB1V03_LOCUS3094</name>
</gene>
<dbReference type="Pfam" id="PF13193">
    <property type="entry name" value="AMP-binding_C"/>
    <property type="match status" value="1"/>
</dbReference>
<dbReference type="AlphaFoldDB" id="A0A7R9QEP0"/>
<evidence type="ECO:0000256" key="5">
    <source>
        <dbReference type="ARBA" id="ARBA00039009"/>
    </source>
</evidence>
<evidence type="ECO:0000256" key="6">
    <source>
        <dbReference type="ARBA" id="ARBA00039638"/>
    </source>
</evidence>
<keyword evidence="12" id="KW-1185">Reference proteome</keyword>
<evidence type="ECO:0000256" key="1">
    <source>
        <dbReference type="ARBA" id="ARBA00006432"/>
    </source>
</evidence>
<dbReference type="InterPro" id="IPR000873">
    <property type="entry name" value="AMP-dep_synth/lig_dom"/>
</dbReference>
<dbReference type="Gene3D" id="3.40.50.12780">
    <property type="entry name" value="N-terminal domain of ligase-like"/>
    <property type="match status" value="2"/>
</dbReference>
<feature type="domain" description="AMP-binding enzyme C-terminal" evidence="10">
    <location>
        <begin position="620"/>
        <end position="695"/>
    </location>
</feature>
<dbReference type="Pfam" id="PF00501">
    <property type="entry name" value="AMP-binding"/>
    <property type="match status" value="2"/>
</dbReference>
<accession>A0A7R9QEP0</accession>